<dbReference type="InterPro" id="IPR004242">
    <property type="entry name" value="Transposase_21"/>
</dbReference>
<dbReference type="Pfam" id="PF02992">
    <property type="entry name" value="Transposase_21"/>
    <property type="match status" value="1"/>
</dbReference>
<reference evidence="1" key="1">
    <citation type="submission" date="2021-02" db="EMBL/GenBank/DDBJ databases">
        <authorList>
            <person name="Nowell W R."/>
        </authorList>
    </citation>
    <scope>NUCLEOTIDE SEQUENCE</scope>
</reference>
<gene>
    <name evidence="1" type="ORF">XAT740_LOCUS26722</name>
</gene>
<keyword evidence="2" id="KW-1185">Reference proteome</keyword>
<proteinExistence type="predicted"/>
<protein>
    <submittedName>
        <fullName evidence="1">Uncharacterized protein</fullName>
    </submittedName>
</protein>
<sequence length="798" mass="91681">MSNRYQIRRHLQLHPISRPSLEVVLSLLHHDHRYNQKTLQSPPNEHLEDVEKPLTSKEIAVLLIELRYRHSLTKSCIEHICQLLQLLKVPNAPCSFNNIESLVLCAHRSTIFPTKTIICPSCYERSSNHKRCTSTTDCDSRSSFVRAPTINYTFALEPQIRSIIERNPIVNSKTNKRSISDITHGLAYENLILSESEPFMSLLMNSDGGLVKTNSTSVWLTAFVINELPRRSRFLPENMIIGMMSTGRMKPKKEEMSVLLVDIVEELRRLENGIPVCLPSSNVKDTEQTIKIFLLASVNDKPATALLLNHKESVGYFGCSHCTIKGKSIQTGGTTVRSFAYDSKEKIILRSNETYDEVNVFFENGYKLTSTGQSFSKEMTINYLKGFKGPCIFRKLTHFDVYKSFLCDTLHNLYLGITAKILKLLLSKPSPKAGITNFMNVHDQLNSVAQLFDTISYPSTTYRQPRDIRLFKKFKGNELRIFLLFGYSIFEKVLNRERYDHLRVLAFIAHMVEGQYLSVDTHEDIQVLAEYFDERFATLYTKRHAVSVIHSIRHFHSRVRDYGPMYNYSTFSFESSMASFFRTVHGKSTTTAELINNIDLYRQASLHSSSSTFSTRGKEFVYSISSSFHPMGFYNLKNTPQVKFYQKLSSLDLISSWPCSMTSHIVLYKTVFINELRFSGDDFNIVRRSNDACILYKSNKDKLSIGFIVCAGHLMDKNEVYLLINETKISSSADNLRIRGRTFRCTNIMRGSVLPDSRTIIEPSCVIQKLAFRPAFENEERKTNEFIFFQYPNLKECS</sequence>
<evidence type="ECO:0000313" key="2">
    <source>
        <dbReference type="Proteomes" id="UP000663828"/>
    </source>
</evidence>
<dbReference type="PANTHER" id="PTHR46579:SF1">
    <property type="entry name" value="F5_8 TYPE C DOMAIN-CONTAINING PROTEIN"/>
    <property type="match status" value="1"/>
</dbReference>
<organism evidence="1 2">
    <name type="scientific">Adineta ricciae</name>
    <name type="common">Rotifer</name>
    <dbReference type="NCBI Taxonomy" id="249248"/>
    <lineage>
        <taxon>Eukaryota</taxon>
        <taxon>Metazoa</taxon>
        <taxon>Spiralia</taxon>
        <taxon>Gnathifera</taxon>
        <taxon>Rotifera</taxon>
        <taxon>Eurotatoria</taxon>
        <taxon>Bdelloidea</taxon>
        <taxon>Adinetida</taxon>
        <taxon>Adinetidae</taxon>
        <taxon>Adineta</taxon>
    </lineage>
</organism>
<dbReference type="AlphaFoldDB" id="A0A815AQM9"/>
<comment type="caution">
    <text evidence="1">The sequence shown here is derived from an EMBL/GenBank/DDBJ whole genome shotgun (WGS) entry which is preliminary data.</text>
</comment>
<evidence type="ECO:0000313" key="1">
    <source>
        <dbReference type="EMBL" id="CAF1259951.1"/>
    </source>
</evidence>
<dbReference type="PANTHER" id="PTHR46579">
    <property type="entry name" value="F5/8 TYPE C DOMAIN-CONTAINING PROTEIN-RELATED"/>
    <property type="match status" value="1"/>
</dbReference>
<dbReference type="Proteomes" id="UP000663828">
    <property type="component" value="Unassembled WGS sequence"/>
</dbReference>
<accession>A0A815AQM9</accession>
<name>A0A815AQM9_ADIRI</name>
<dbReference type="EMBL" id="CAJNOR010002186">
    <property type="protein sequence ID" value="CAF1259951.1"/>
    <property type="molecule type" value="Genomic_DNA"/>
</dbReference>